<dbReference type="InterPro" id="IPR010920">
    <property type="entry name" value="LSM_dom_sf"/>
</dbReference>
<dbReference type="HOGENOM" id="CLU_507349_0_0_1"/>
<feature type="domain" description="Mechanosensitive ion channel MscS" evidence="4">
    <location>
        <begin position="372"/>
        <end position="437"/>
    </location>
</feature>
<dbReference type="VEuPathDB" id="MicrosporidiaDB:VICG_01302"/>
<proteinExistence type="inferred from homology"/>
<name>L2GM22_VITCO</name>
<evidence type="ECO:0000259" key="4">
    <source>
        <dbReference type="Pfam" id="PF00924"/>
    </source>
</evidence>
<keyword evidence="3" id="KW-0812">Transmembrane</keyword>
<dbReference type="OrthoDB" id="544685at2759"/>
<comment type="subcellular location">
    <subcellularLocation>
        <location evidence="1">Membrane</location>
        <topology evidence="1">Multi-pass membrane protein</topology>
    </subcellularLocation>
</comment>
<dbReference type="PANTHER" id="PTHR31618:SF1">
    <property type="entry name" value="EF-HAND DOMAIN-CONTAINING PROTEIN"/>
    <property type="match status" value="1"/>
</dbReference>
<feature type="transmembrane region" description="Helical" evidence="3">
    <location>
        <begin position="181"/>
        <end position="203"/>
    </location>
</feature>
<dbReference type="GO" id="GO:0005886">
    <property type="term" value="C:plasma membrane"/>
    <property type="evidence" value="ECO:0007669"/>
    <property type="project" value="TreeGrafter"/>
</dbReference>
<evidence type="ECO:0000313" key="6">
    <source>
        <dbReference type="Proteomes" id="UP000011082"/>
    </source>
</evidence>
<evidence type="ECO:0000256" key="3">
    <source>
        <dbReference type="SAM" id="Phobius"/>
    </source>
</evidence>
<dbReference type="InterPro" id="IPR016688">
    <property type="entry name" value="MscS-like_plants/fungi"/>
</dbReference>
<feature type="transmembrane region" description="Helical" evidence="3">
    <location>
        <begin position="76"/>
        <end position="103"/>
    </location>
</feature>
<evidence type="ECO:0000313" key="5">
    <source>
        <dbReference type="EMBL" id="ELA41669.1"/>
    </source>
</evidence>
<dbReference type="Proteomes" id="UP000011082">
    <property type="component" value="Unassembled WGS sequence"/>
</dbReference>
<dbReference type="OMA" id="NMMLLRI"/>
<dbReference type="GeneID" id="19882013"/>
<sequence length="537" mass="61936">MEEVSVDRSSAKIDHEPAIKKYSEFHKKEIQQTKKFFKRCFMLILTAVLLASMLLLSNSVRDRVVEKYQSDPNKTFYYKLAHSSFAIVVALNVFLVIYFIFLITKMIIKIHSPEAILLPNVLEHFAMQFSQMATLIVLSCLAPHELYYPAGTLAREKQSWLFGLHVWETSKSCDSSQIYSIYLPAIFKILGVLLVRDLVIYLLNFNVHYKYYEKRVEQNTEKINILRAMTDITNAGYVGDVDIIAKRFIQVVSQNGPVTQCTLQTFFSEEVSYKIFKHCNKTSTDSELTEEEVKEFYISTLVEQQAIVKSIEQHNATVDSFRGVLNVLIIPVCLYQFLSMILFINREDSEIMKNTYFLGTLVFSMNYTFSESFKGFVSSLGFIFFIRPYEVGDLFILNGKLYKVHEINLLTTVLFDGCNYTVFSNSKLSGESITNLRLNRVWDVEYTTTFKLADFEAKNAMMLLAINDYVNKKSSEFRKNAYLSKIVPKDGGKVEATILVKFNSDVSDIEVLSKRKADFFFKLQEIFKGVELLPLKE</sequence>
<evidence type="ECO:0000256" key="2">
    <source>
        <dbReference type="ARBA" id="ARBA00008017"/>
    </source>
</evidence>
<feature type="transmembrane region" description="Helical" evidence="3">
    <location>
        <begin position="36"/>
        <end position="56"/>
    </location>
</feature>
<gene>
    <name evidence="5" type="ORF">VICG_01302</name>
</gene>
<comment type="similarity">
    <text evidence="2">Belongs to the MscS (TC 1.A.23) family.</text>
</comment>
<keyword evidence="3" id="KW-0472">Membrane</keyword>
<keyword evidence="6" id="KW-1185">Reference proteome</keyword>
<keyword evidence="3" id="KW-1133">Transmembrane helix</keyword>
<dbReference type="GO" id="GO:0006820">
    <property type="term" value="P:monoatomic anion transport"/>
    <property type="evidence" value="ECO:0007669"/>
    <property type="project" value="TreeGrafter"/>
</dbReference>
<dbReference type="GO" id="GO:0008381">
    <property type="term" value="F:mechanosensitive monoatomic ion channel activity"/>
    <property type="evidence" value="ECO:0007669"/>
    <property type="project" value="TreeGrafter"/>
</dbReference>
<dbReference type="SUPFAM" id="SSF50182">
    <property type="entry name" value="Sm-like ribonucleoproteins"/>
    <property type="match status" value="1"/>
</dbReference>
<accession>L2GM22</accession>
<evidence type="ECO:0000256" key="1">
    <source>
        <dbReference type="ARBA" id="ARBA00004141"/>
    </source>
</evidence>
<dbReference type="InterPro" id="IPR006685">
    <property type="entry name" value="MscS_channel_2nd"/>
</dbReference>
<reference evidence="6" key="1">
    <citation type="submission" date="2011-05" db="EMBL/GenBank/DDBJ databases">
        <title>The genome sequence of Vittaforma corneae strain ATCC 50505.</title>
        <authorList>
            <consortium name="The Broad Institute Genome Sequencing Platform"/>
            <person name="Cuomo C."/>
            <person name="Didier E."/>
            <person name="Bowers L."/>
            <person name="Young S.K."/>
            <person name="Zeng Q."/>
            <person name="Gargeya S."/>
            <person name="Fitzgerald M."/>
            <person name="Haas B."/>
            <person name="Abouelleil A."/>
            <person name="Alvarado L."/>
            <person name="Arachchi H.M."/>
            <person name="Berlin A."/>
            <person name="Chapman S.B."/>
            <person name="Gearin G."/>
            <person name="Goldberg J."/>
            <person name="Griggs A."/>
            <person name="Gujja S."/>
            <person name="Hansen M."/>
            <person name="Heiman D."/>
            <person name="Howarth C."/>
            <person name="Larimer J."/>
            <person name="Lui A."/>
            <person name="MacDonald P.J.P."/>
            <person name="McCowen C."/>
            <person name="Montmayeur A."/>
            <person name="Murphy C."/>
            <person name="Neiman D."/>
            <person name="Pearson M."/>
            <person name="Priest M."/>
            <person name="Roberts A."/>
            <person name="Saif S."/>
            <person name="Shea T."/>
            <person name="Sisk P."/>
            <person name="Stolte C."/>
            <person name="Sykes S."/>
            <person name="Wortman J."/>
            <person name="Nusbaum C."/>
            <person name="Birren B."/>
        </authorList>
    </citation>
    <scope>NUCLEOTIDE SEQUENCE [LARGE SCALE GENOMIC DNA]</scope>
    <source>
        <strain evidence="6">ATCC 50505</strain>
    </source>
</reference>
<dbReference type="InParanoid" id="L2GM22"/>
<dbReference type="Pfam" id="PF00924">
    <property type="entry name" value="MS_channel_2nd"/>
    <property type="match status" value="1"/>
</dbReference>
<organism evidence="5 6">
    <name type="scientific">Vittaforma corneae (strain ATCC 50505)</name>
    <name type="common">Microsporidian parasite</name>
    <name type="synonym">Nosema corneum</name>
    <dbReference type="NCBI Taxonomy" id="993615"/>
    <lineage>
        <taxon>Eukaryota</taxon>
        <taxon>Fungi</taxon>
        <taxon>Fungi incertae sedis</taxon>
        <taxon>Microsporidia</taxon>
        <taxon>Nosematidae</taxon>
        <taxon>Vittaforma</taxon>
    </lineage>
</organism>
<dbReference type="AlphaFoldDB" id="L2GM22"/>
<dbReference type="EMBL" id="JH370140">
    <property type="protein sequence ID" value="ELA41669.1"/>
    <property type="molecule type" value="Genomic_DNA"/>
</dbReference>
<dbReference type="RefSeq" id="XP_007604748.1">
    <property type="nucleotide sequence ID" value="XM_007604686.1"/>
</dbReference>
<protein>
    <recommendedName>
        <fullName evidence="4">Mechanosensitive ion channel MscS domain-containing protein</fullName>
    </recommendedName>
</protein>
<dbReference type="PANTHER" id="PTHR31618">
    <property type="entry name" value="MECHANOSENSITIVE ION CHANNEL PROTEIN 5"/>
    <property type="match status" value="1"/>
</dbReference>
<feature type="transmembrane region" description="Helical" evidence="3">
    <location>
        <begin position="324"/>
        <end position="344"/>
    </location>
</feature>